<sequence length="250" mass="28117">MAKSDVRTTAPSATARAAADQAAGDEPRTRGGWTPSGTAAKRRETSKHRGTPRGHRRRQEILEAARTVFERDGYLEVNVDDIVREAGIARGSFYTYFTSKIDAFQALENEMRDKIYEAVTFRTPESGEAPVEDLREANRRYIELYRANAAFYALVEQVAGVDEETNKSRREGRENQIDRIAHRIRVWQDLGYADSGIEPEPTAAALVSMTSNQCYWWFTGSDNGPEQEAIDALNDIWVRALGLQNKPRAS</sequence>
<feature type="domain" description="HTH tetR-type" evidence="6">
    <location>
        <begin position="55"/>
        <end position="115"/>
    </location>
</feature>
<feature type="compositionally biased region" description="Low complexity" evidence="5">
    <location>
        <begin position="8"/>
        <end position="22"/>
    </location>
</feature>
<accession>A0ABU7LDZ9</accession>
<name>A0ABU7LDZ9_9NOCA</name>
<dbReference type="PANTHER" id="PTHR30055">
    <property type="entry name" value="HTH-TYPE TRANSCRIPTIONAL REGULATOR RUTR"/>
    <property type="match status" value="1"/>
</dbReference>
<dbReference type="Gene3D" id="1.10.357.10">
    <property type="entry name" value="Tetracycline Repressor, domain 2"/>
    <property type="match status" value="1"/>
</dbReference>
<dbReference type="PRINTS" id="PR00455">
    <property type="entry name" value="HTHTETR"/>
</dbReference>
<dbReference type="Gene3D" id="1.10.10.60">
    <property type="entry name" value="Homeodomain-like"/>
    <property type="match status" value="1"/>
</dbReference>
<keyword evidence="1" id="KW-0805">Transcription regulation</keyword>
<evidence type="ECO:0000256" key="1">
    <source>
        <dbReference type="ARBA" id="ARBA00023015"/>
    </source>
</evidence>
<dbReference type="InterPro" id="IPR036271">
    <property type="entry name" value="Tet_transcr_reg_TetR-rel_C_sf"/>
</dbReference>
<keyword evidence="3" id="KW-0804">Transcription</keyword>
<evidence type="ECO:0000256" key="5">
    <source>
        <dbReference type="SAM" id="MobiDB-lite"/>
    </source>
</evidence>
<evidence type="ECO:0000256" key="4">
    <source>
        <dbReference type="PROSITE-ProRule" id="PRU00335"/>
    </source>
</evidence>
<dbReference type="PROSITE" id="PS50977">
    <property type="entry name" value="HTH_TETR_2"/>
    <property type="match status" value="1"/>
</dbReference>
<dbReference type="SUPFAM" id="SSF46689">
    <property type="entry name" value="Homeodomain-like"/>
    <property type="match status" value="1"/>
</dbReference>
<keyword evidence="2 4" id="KW-0238">DNA-binding</keyword>
<feature type="DNA-binding region" description="H-T-H motif" evidence="4">
    <location>
        <begin position="78"/>
        <end position="97"/>
    </location>
</feature>
<protein>
    <submittedName>
        <fullName evidence="7">TetR/AcrR family transcriptional regulator</fullName>
    </submittedName>
</protein>
<reference evidence="7 8" key="1">
    <citation type="submission" date="2023-07" db="EMBL/GenBank/DDBJ databases">
        <authorList>
            <person name="Girao M."/>
            <person name="Carvalho M.F."/>
        </authorList>
    </citation>
    <scope>NUCLEOTIDE SEQUENCE [LARGE SCALE GENOMIC DNA]</scope>
    <source>
        <strain evidence="7 8">YIM65754</strain>
    </source>
</reference>
<dbReference type="SUPFAM" id="SSF48498">
    <property type="entry name" value="Tetracyclin repressor-like, C-terminal domain"/>
    <property type="match status" value="1"/>
</dbReference>
<dbReference type="EMBL" id="JAUTXY010000007">
    <property type="protein sequence ID" value="MEE2059127.1"/>
    <property type="molecule type" value="Genomic_DNA"/>
</dbReference>
<dbReference type="Pfam" id="PF00440">
    <property type="entry name" value="TetR_N"/>
    <property type="match status" value="1"/>
</dbReference>
<evidence type="ECO:0000259" key="6">
    <source>
        <dbReference type="PROSITE" id="PS50977"/>
    </source>
</evidence>
<evidence type="ECO:0000256" key="2">
    <source>
        <dbReference type="ARBA" id="ARBA00023125"/>
    </source>
</evidence>
<dbReference type="Proteomes" id="UP001336020">
    <property type="component" value="Unassembled WGS sequence"/>
</dbReference>
<dbReference type="RefSeq" id="WP_330134373.1">
    <property type="nucleotide sequence ID" value="NZ_JAUTXY010000007.1"/>
</dbReference>
<feature type="region of interest" description="Disordered" evidence="5">
    <location>
        <begin position="1"/>
        <end position="58"/>
    </location>
</feature>
<dbReference type="InterPro" id="IPR050109">
    <property type="entry name" value="HTH-type_TetR-like_transc_reg"/>
</dbReference>
<gene>
    <name evidence="7" type="ORF">Q7514_16525</name>
</gene>
<comment type="caution">
    <text evidence="7">The sequence shown here is derived from an EMBL/GenBank/DDBJ whole genome shotgun (WGS) entry which is preliminary data.</text>
</comment>
<organism evidence="7 8">
    <name type="scientific">Rhodococcus artemisiae</name>
    <dbReference type="NCBI Taxonomy" id="714159"/>
    <lineage>
        <taxon>Bacteria</taxon>
        <taxon>Bacillati</taxon>
        <taxon>Actinomycetota</taxon>
        <taxon>Actinomycetes</taxon>
        <taxon>Mycobacteriales</taxon>
        <taxon>Nocardiaceae</taxon>
        <taxon>Rhodococcus</taxon>
    </lineage>
</organism>
<evidence type="ECO:0000313" key="7">
    <source>
        <dbReference type="EMBL" id="MEE2059127.1"/>
    </source>
</evidence>
<keyword evidence="8" id="KW-1185">Reference proteome</keyword>
<dbReference type="PANTHER" id="PTHR30055:SF234">
    <property type="entry name" value="HTH-TYPE TRANSCRIPTIONAL REGULATOR BETI"/>
    <property type="match status" value="1"/>
</dbReference>
<dbReference type="InterPro" id="IPR001647">
    <property type="entry name" value="HTH_TetR"/>
</dbReference>
<evidence type="ECO:0000256" key="3">
    <source>
        <dbReference type="ARBA" id="ARBA00023163"/>
    </source>
</evidence>
<dbReference type="InterPro" id="IPR009057">
    <property type="entry name" value="Homeodomain-like_sf"/>
</dbReference>
<feature type="compositionally biased region" description="Basic residues" evidence="5">
    <location>
        <begin position="44"/>
        <end position="58"/>
    </location>
</feature>
<proteinExistence type="predicted"/>
<evidence type="ECO:0000313" key="8">
    <source>
        <dbReference type="Proteomes" id="UP001336020"/>
    </source>
</evidence>